<evidence type="ECO:0000256" key="2">
    <source>
        <dbReference type="ARBA" id="ARBA00007998"/>
    </source>
</evidence>
<proteinExistence type="inferred from homology"/>
<dbReference type="PANTHER" id="PTHR34975:SF2">
    <property type="entry name" value="SPORE GERMINATION PROTEIN A2"/>
    <property type="match status" value="1"/>
</dbReference>
<reference evidence="8 9" key="1">
    <citation type="submission" date="2018-11" db="EMBL/GenBank/DDBJ databases">
        <title>Complete genome sequence of Paenibacillus baekrokdamisoli strain KCTC 33723.</title>
        <authorList>
            <person name="Kang S.W."/>
            <person name="Lee K.C."/>
            <person name="Kim K.K."/>
            <person name="Kim J.S."/>
            <person name="Kim D.S."/>
            <person name="Ko S.H."/>
            <person name="Yang S.H."/>
            <person name="Lee J.S."/>
        </authorList>
    </citation>
    <scope>NUCLEOTIDE SEQUENCE [LARGE SCALE GENOMIC DNA]</scope>
    <source>
        <strain evidence="8 9">KCTC 33723</strain>
    </source>
</reference>
<comment type="similarity">
    <text evidence="2">Belongs to the amino acid-polyamine-organocation (APC) superfamily. Spore germination protein (SGP) (TC 2.A.3.9) family.</text>
</comment>
<comment type="subcellular location">
    <subcellularLocation>
        <location evidence="1">Membrane</location>
        <topology evidence="1">Multi-pass membrane protein</topology>
    </subcellularLocation>
</comment>
<dbReference type="EMBL" id="AP019308">
    <property type="protein sequence ID" value="BBH18842.1"/>
    <property type="molecule type" value="Genomic_DNA"/>
</dbReference>
<dbReference type="GO" id="GO:0016020">
    <property type="term" value="C:membrane"/>
    <property type="evidence" value="ECO:0007669"/>
    <property type="project" value="UniProtKB-SubCell"/>
</dbReference>
<keyword evidence="9" id="KW-1185">Reference proteome</keyword>
<keyword evidence="6" id="KW-1133">Transmembrane helix</keyword>
<dbReference type="Gene3D" id="1.20.1740.10">
    <property type="entry name" value="Amino acid/polyamine transporter I"/>
    <property type="match status" value="1"/>
</dbReference>
<dbReference type="OrthoDB" id="2380120at2"/>
<dbReference type="NCBIfam" id="TIGR00912">
    <property type="entry name" value="2A0309"/>
    <property type="match status" value="1"/>
</dbReference>
<evidence type="ECO:0000313" key="9">
    <source>
        <dbReference type="Proteomes" id="UP000275368"/>
    </source>
</evidence>
<evidence type="ECO:0000256" key="3">
    <source>
        <dbReference type="ARBA" id="ARBA00022448"/>
    </source>
</evidence>
<sequence length="368" mass="42111">MKTTSYAGFEITFLQFVFILFGVQVGVAILSLPRKLAEAAGTDGWISVLFGWFISSVASLIIVQVMKNGPEGTLPDIIASYMGVWAGKAIALLFSFYFCFLTVDGLAKTILLTKTWLLPKTSSYILIILLLIPTYLIGRHGPRILGRYVELVIILSLWIPIVYLMPLNNAHLLHLLPVLKKGWGPIFTGVQAMIYPSLGMVATFILYPYLKNKERAVSGVLLSNSLTMLIYLFMTLASFIYFSPDEITDYYNPIISVLKSIEFRFIERIEVPFIAFYLLVFSLVWIPSIYFATFFSSWMFDKSDNRVHLRYLCLAIVIVNYFYTPNYNQSTRMETWLSRIGFCLEYILPICLLIYITLHNQLKRRSLS</sequence>
<dbReference type="Pfam" id="PF03845">
    <property type="entry name" value="Spore_permease"/>
    <property type="match status" value="1"/>
</dbReference>
<evidence type="ECO:0000256" key="7">
    <source>
        <dbReference type="ARBA" id="ARBA00023136"/>
    </source>
</evidence>
<dbReference type="PANTHER" id="PTHR34975">
    <property type="entry name" value="SPORE GERMINATION PROTEIN A2"/>
    <property type="match status" value="1"/>
</dbReference>
<name>A0A3G9IKY9_9BACL</name>
<keyword evidence="7" id="KW-0472">Membrane</keyword>
<evidence type="ECO:0000313" key="8">
    <source>
        <dbReference type="EMBL" id="BBH18842.1"/>
    </source>
</evidence>
<dbReference type="InterPro" id="IPR004761">
    <property type="entry name" value="Spore_GerAB"/>
</dbReference>
<dbReference type="AlphaFoldDB" id="A0A3G9IKY9"/>
<dbReference type="Proteomes" id="UP000275368">
    <property type="component" value="Chromosome"/>
</dbReference>
<keyword evidence="4" id="KW-0309">Germination</keyword>
<keyword evidence="5" id="KW-0812">Transmembrane</keyword>
<keyword evidence="3" id="KW-0813">Transport</keyword>
<organism evidence="8 9">
    <name type="scientific">Paenibacillus baekrokdamisoli</name>
    <dbReference type="NCBI Taxonomy" id="1712516"/>
    <lineage>
        <taxon>Bacteria</taxon>
        <taxon>Bacillati</taxon>
        <taxon>Bacillota</taxon>
        <taxon>Bacilli</taxon>
        <taxon>Bacillales</taxon>
        <taxon>Paenibacillaceae</taxon>
        <taxon>Paenibacillus</taxon>
    </lineage>
</organism>
<evidence type="ECO:0000256" key="4">
    <source>
        <dbReference type="ARBA" id="ARBA00022544"/>
    </source>
</evidence>
<dbReference type="RefSeq" id="WP_125653280.1">
    <property type="nucleotide sequence ID" value="NZ_AP019308.1"/>
</dbReference>
<evidence type="ECO:0000256" key="1">
    <source>
        <dbReference type="ARBA" id="ARBA00004141"/>
    </source>
</evidence>
<dbReference type="KEGG" id="pbk:Back11_01870"/>
<protein>
    <submittedName>
        <fullName evidence="8">Germination protein</fullName>
    </submittedName>
</protein>
<evidence type="ECO:0000256" key="6">
    <source>
        <dbReference type="ARBA" id="ARBA00022989"/>
    </source>
</evidence>
<gene>
    <name evidence="8" type="primary">gerIB_1</name>
    <name evidence="8" type="ORF">Back11_01870</name>
</gene>
<evidence type="ECO:0000256" key="5">
    <source>
        <dbReference type="ARBA" id="ARBA00022692"/>
    </source>
</evidence>
<dbReference type="GO" id="GO:0009847">
    <property type="term" value="P:spore germination"/>
    <property type="evidence" value="ECO:0007669"/>
    <property type="project" value="InterPro"/>
</dbReference>
<accession>A0A3G9IKY9</accession>